<dbReference type="GO" id="GO:0000976">
    <property type="term" value="F:transcription cis-regulatory region binding"/>
    <property type="evidence" value="ECO:0007669"/>
    <property type="project" value="TreeGrafter"/>
</dbReference>
<feature type="domain" description="HTH tetR-type" evidence="5">
    <location>
        <begin position="34"/>
        <end position="94"/>
    </location>
</feature>
<keyword evidence="2 4" id="KW-0238">DNA-binding</keyword>
<comment type="caution">
    <text evidence="6">The sequence shown here is derived from an EMBL/GenBank/DDBJ whole genome shotgun (WGS) entry which is preliminary data.</text>
</comment>
<dbReference type="InterPro" id="IPR009057">
    <property type="entry name" value="Homeodomain-like_sf"/>
</dbReference>
<dbReference type="Gene3D" id="1.10.10.60">
    <property type="entry name" value="Homeodomain-like"/>
    <property type="match status" value="1"/>
</dbReference>
<dbReference type="Gene3D" id="1.10.357.10">
    <property type="entry name" value="Tetracycline Repressor, domain 2"/>
    <property type="match status" value="1"/>
</dbReference>
<organism evidence="6 7">
    <name type="scientific">Amycolatopsis lurida NRRL 2430</name>
    <dbReference type="NCBI Taxonomy" id="1460371"/>
    <lineage>
        <taxon>Bacteria</taxon>
        <taxon>Bacillati</taxon>
        <taxon>Actinomycetota</taxon>
        <taxon>Actinomycetes</taxon>
        <taxon>Pseudonocardiales</taxon>
        <taxon>Pseudonocardiaceae</taxon>
        <taxon>Amycolatopsis</taxon>
    </lineage>
</organism>
<dbReference type="InterPro" id="IPR036271">
    <property type="entry name" value="Tet_transcr_reg_TetR-rel_C_sf"/>
</dbReference>
<keyword evidence="7" id="KW-1185">Reference proteome</keyword>
<evidence type="ECO:0000256" key="1">
    <source>
        <dbReference type="ARBA" id="ARBA00023015"/>
    </source>
</evidence>
<dbReference type="GO" id="GO:0045892">
    <property type="term" value="P:negative regulation of DNA-templated transcription"/>
    <property type="evidence" value="ECO:0007669"/>
    <property type="project" value="InterPro"/>
</dbReference>
<protein>
    <submittedName>
        <fullName evidence="6">TetR family transcriptional regulator</fullName>
    </submittedName>
</protein>
<evidence type="ECO:0000259" key="5">
    <source>
        <dbReference type="PROSITE" id="PS50977"/>
    </source>
</evidence>
<name>A0A2P2FJ42_AMYLU</name>
<evidence type="ECO:0000256" key="3">
    <source>
        <dbReference type="ARBA" id="ARBA00023163"/>
    </source>
</evidence>
<reference evidence="6 7" key="1">
    <citation type="journal article" date="2014" name="Genome Announc.">
        <title>Draft Genome Sequence of Amycolatopsis lurida NRRL 2430, Producer of the Glycopeptide Family Antibiotic Ristocetin.</title>
        <authorList>
            <person name="Kwun M.J."/>
            <person name="Hong H.J."/>
        </authorList>
    </citation>
    <scope>NUCLEOTIDE SEQUENCE [LARGE SCALE GENOMIC DNA]</scope>
    <source>
        <strain evidence="6 7">NRRL 2430</strain>
    </source>
</reference>
<dbReference type="InterPro" id="IPR004111">
    <property type="entry name" value="Repressor_TetR_C"/>
</dbReference>
<dbReference type="PANTHER" id="PTHR30055:SF151">
    <property type="entry name" value="TRANSCRIPTIONAL REGULATORY PROTEIN"/>
    <property type="match status" value="1"/>
</dbReference>
<accession>A0A2P2FJ42</accession>
<sequence>MMTDADHTGTGDPRRTIELLWGVREKPRRGPKPKLTVEEIVTASIELADAEGISALSVRRGAERLGVSPMTIYTYIPGRAELLDLMIDRVHGELADPPESHDWRVTMTILAEDAWEMYHRHPWMLQLTTGRLPLGPHTFAKHERELRAVDAIGLTDLEMDAVVAMVNGFVQGIARGSVESASLVRRSGLTDMEWWTASAPVLAEIPEADVGLFPLAARIGQAAGETHGAASAPLHTFRFGLARILDGVEQLVNGGSGASGAELPS</sequence>
<evidence type="ECO:0000313" key="7">
    <source>
        <dbReference type="Proteomes" id="UP000256220"/>
    </source>
</evidence>
<dbReference type="Proteomes" id="UP000256220">
    <property type="component" value="Unassembled WGS sequence"/>
</dbReference>
<dbReference type="PROSITE" id="PS50977">
    <property type="entry name" value="HTH_TETR_2"/>
    <property type="match status" value="1"/>
</dbReference>
<feature type="DNA-binding region" description="H-T-H motif" evidence="4">
    <location>
        <begin position="57"/>
        <end position="76"/>
    </location>
</feature>
<keyword evidence="3" id="KW-0804">Transcription</keyword>
<proteinExistence type="predicted"/>
<keyword evidence="1" id="KW-0805">Transcription regulation</keyword>
<dbReference type="PANTHER" id="PTHR30055">
    <property type="entry name" value="HTH-TYPE TRANSCRIPTIONAL REGULATOR RUTR"/>
    <property type="match status" value="1"/>
</dbReference>
<dbReference type="Pfam" id="PF02909">
    <property type="entry name" value="TetR_C_1"/>
    <property type="match status" value="1"/>
</dbReference>
<evidence type="ECO:0000256" key="2">
    <source>
        <dbReference type="ARBA" id="ARBA00023125"/>
    </source>
</evidence>
<dbReference type="SUPFAM" id="SSF46689">
    <property type="entry name" value="Homeodomain-like"/>
    <property type="match status" value="1"/>
</dbReference>
<dbReference type="EMBL" id="JFBM01000040">
    <property type="protein sequence ID" value="KFU76739.1"/>
    <property type="molecule type" value="Genomic_DNA"/>
</dbReference>
<gene>
    <name evidence="6" type="ORF">BB31_34570</name>
</gene>
<evidence type="ECO:0000256" key="4">
    <source>
        <dbReference type="PROSITE-ProRule" id="PRU00335"/>
    </source>
</evidence>
<dbReference type="InterPro" id="IPR001647">
    <property type="entry name" value="HTH_TetR"/>
</dbReference>
<dbReference type="SUPFAM" id="SSF48498">
    <property type="entry name" value="Tetracyclin repressor-like, C-terminal domain"/>
    <property type="match status" value="1"/>
</dbReference>
<dbReference type="Pfam" id="PF00440">
    <property type="entry name" value="TetR_N"/>
    <property type="match status" value="1"/>
</dbReference>
<evidence type="ECO:0000313" key="6">
    <source>
        <dbReference type="EMBL" id="KFU76739.1"/>
    </source>
</evidence>
<dbReference type="InterPro" id="IPR050109">
    <property type="entry name" value="HTH-type_TetR-like_transc_reg"/>
</dbReference>
<dbReference type="GO" id="GO:0003700">
    <property type="term" value="F:DNA-binding transcription factor activity"/>
    <property type="evidence" value="ECO:0007669"/>
    <property type="project" value="TreeGrafter"/>
</dbReference>
<dbReference type="AlphaFoldDB" id="A0A2P2FJ42"/>